<name>A0A5N5FXE5_9ROSA</name>
<protein>
    <submittedName>
        <fullName evidence="1">Ubiquitin-conjugating enzyme E2 14-like</fullName>
    </submittedName>
</protein>
<dbReference type="EMBL" id="SMOL01000559">
    <property type="protein sequence ID" value="KAB2606271.1"/>
    <property type="molecule type" value="Genomic_DNA"/>
</dbReference>
<evidence type="ECO:0000313" key="1">
    <source>
        <dbReference type="EMBL" id="KAB2606271.1"/>
    </source>
</evidence>
<reference evidence="2" key="2">
    <citation type="submission" date="2019-10" db="EMBL/GenBank/DDBJ databases">
        <title>A de novo genome assembly of a pear dwarfing rootstock.</title>
        <authorList>
            <person name="Wang F."/>
            <person name="Wang J."/>
            <person name="Li S."/>
            <person name="Zhang Y."/>
            <person name="Fang M."/>
            <person name="Ma L."/>
            <person name="Zhao Y."/>
            <person name="Jiang S."/>
        </authorList>
    </citation>
    <scope>NUCLEOTIDE SEQUENCE [LARGE SCALE GENOMIC DNA]</scope>
</reference>
<keyword evidence="2" id="KW-1185">Reference proteome</keyword>
<gene>
    <name evidence="1" type="ORF">D8674_005988</name>
</gene>
<dbReference type="AlphaFoldDB" id="A0A5N5FXE5"/>
<sequence length="102" mass="11402">MNTKAILDQALKFSFIVFNSHVPLFENQELLPPDSLKLKAHKTILKPLLEEIVSPNLISSKVETLLIVLTLWFTGHLTTSRTSSICSNQDFASSPAPRPSRE</sequence>
<proteinExistence type="predicted"/>
<comment type="caution">
    <text evidence="1">The sequence shown here is derived from an EMBL/GenBank/DDBJ whole genome shotgun (WGS) entry which is preliminary data.</text>
</comment>
<evidence type="ECO:0000313" key="2">
    <source>
        <dbReference type="Proteomes" id="UP000327157"/>
    </source>
</evidence>
<dbReference type="Proteomes" id="UP000327157">
    <property type="component" value="Chromosome 11"/>
</dbReference>
<accession>A0A5N5FXE5</accession>
<reference evidence="1 2" key="1">
    <citation type="submission" date="2019-09" db="EMBL/GenBank/DDBJ databases">
        <authorList>
            <person name="Ou C."/>
        </authorList>
    </citation>
    <scope>NUCLEOTIDE SEQUENCE [LARGE SCALE GENOMIC DNA]</scope>
    <source>
        <strain evidence="1">S2</strain>
        <tissue evidence="1">Leaf</tissue>
    </source>
</reference>
<organism evidence="1 2">
    <name type="scientific">Pyrus ussuriensis x Pyrus communis</name>
    <dbReference type="NCBI Taxonomy" id="2448454"/>
    <lineage>
        <taxon>Eukaryota</taxon>
        <taxon>Viridiplantae</taxon>
        <taxon>Streptophyta</taxon>
        <taxon>Embryophyta</taxon>
        <taxon>Tracheophyta</taxon>
        <taxon>Spermatophyta</taxon>
        <taxon>Magnoliopsida</taxon>
        <taxon>eudicotyledons</taxon>
        <taxon>Gunneridae</taxon>
        <taxon>Pentapetalae</taxon>
        <taxon>rosids</taxon>
        <taxon>fabids</taxon>
        <taxon>Rosales</taxon>
        <taxon>Rosaceae</taxon>
        <taxon>Amygdaloideae</taxon>
        <taxon>Maleae</taxon>
        <taxon>Pyrus</taxon>
    </lineage>
</organism>
<reference evidence="1 2" key="3">
    <citation type="submission" date="2019-11" db="EMBL/GenBank/DDBJ databases">
        <title>A de novo genome assembly of a pear dwarfing rootstock.</title>
        <authorList>
            <person name="Wang F."/>
            <person name="Wang J."/>
            <person name="Li S."/>
            <person name="Zhang Y."/>
            <person name="Fang M."/>
            <person name="Ma L."/>
            <person name="Zhao Y."/>
            <person name="Jiang S."/>
        </authorList>
    </citation>
    <scope>NUCLEOTIDE SEQUENCE [LARGE SCALE GENOMIC DNA]</scope>
    <source>
        <strain evidence="1">S2</strain>
        <tissue evidence="1">Leaf</tissue>
    </source>
</reference>